<accession>A0A481YWR3</accession>
<dbReference type="EMBL" id="MK500339">
    <property type="protein sequence ID" value="QBK86966.1"/>
    <property type="molecule type" value="Genomic_DNA"/>
</dbReference>
<protein>
    <submittedName>
        <fullName evidence="1">Uncharacterized protein</fullName>
    </submittedName>
</protein>
<name>A0A481YWR3_9VIRU</name>
<gene>
    <name evidence="1" type="ORF">LCMAC103_03080</name>
</gene>
<evidence type="ECO:0000313" key="1">
    <source>
        <dbReference type="EMBL" id="QBK86966.1"/>
    </source>
</evidence>
<sequence length="186" mass="20931">MQAMLTERLGRTMVPARSSACTDAAVLILDFVFAPRGDLSLAKLIELGDHKYIEIAIESMGGTSRHFLSDLLQIACCAGWPSVFELLETYLDSQLSHREWSQMFSCACCYRRDGMQRYLFARQPKIAQPKQMHYLYEIGDFGSVEVFAMISAATSKEGLFWLARGAEVCTDVKRKQTVQKILDASI</sequence>
<reference evidence="1" key="1">
    <citation type="journal article" date="2019" name="MBio">
        <title>Virus Genomes from Deep Sea Sediments Expand the Ocean Megavirome and Support Independent Origins of Viral Gigantism.</title>
        <authorList>
            <person name="Backstrom D."/>
            <person name="Yutin N."/>
            <person name="Jorgensen S.L."/>
            <person name="Dharamshi J."/>
            <person name="Homa F."/>
            <person name="Zaremba-Niedwiedzka K."/>
            <person name="Spang A."/>
            <person name="Wolf Y.I."/>
            <person name="Koonin E.V."/>
            <person name="Ettema T.J."/>
        </authorList>
    </citation>
    <scope>NUCLEOTIDE SEQUENCE</scope>
</reference>
<proteinExistence type="predicted"/>
<organism evidence="1">
    <name type="scientific">Marseillevirus LCMAC103</name>
    <dbReference type="NCBI Taxonomy" id="2506604"/>
    <lineage>
        <taxon>Viruses</taxon>
        <taxon>Varidnaviria</taxon>
        <taxon>Bamfordvirae</taxon>
        <taxon>Nucleocytoviricota</taxon>
        <taxon>Megaviricetes</taxon>
        <taxon>Pimascovirales</taxon>
        <taxon>Pimascovirales incertae sedis</taxon>
        <taxon>Marseilleviridae</taxon>
    </lineage>
</organism>